<dbReference type="EMBL" id="QXFZ01001531">
    <property type="protein sequence ID" value="KAE9088908.1"/>
    <property type="molecule type" value="Genomic_DNA"/>
</dbReference>
<comment type="caution">
    <text evidence="5">The sequence shown here is derived from an EMBL/GenBank/DDBJ whole genome shotgun (WGS) entry which is preliminary data.</text>
</comment>
<evidence type="ECO:0000313" key="14">
    <source>
        <dbReference type="Proteomes" id="UP000441208"/>
    </source>
</evidence>
<dbReference type="EMBL" id="QXGF01001574">
    <property type="protein sequence ID" value="KAE8929111.1"/>
    <property type="molecule type" value="Genomic_DNA"/>
</dbReference>
<dbReference type="Proteomes" id="UP000440732">
    <property type="component" value="Unassembled WGS sequence"/>
</dbReference>
<dbReference type="EMBL" id="QXGB01001629">
    <property type="protein sequence ID" value="KAE9187795.1"/>
    <property type="molecule type" value="Genomic_DNA"/>
</dbReference>
<evidence type="ECO:0000313" key="13">
    <source>
        <dbReference type="Proteomes" id="UP000440732"/>
    </source>
</evidence>
<dbReference type="EMBL" id="QXGE01003544">
    <property type="protein sequence ID" value="KAE9274539.1"/>
    <property type="molecule type" value="Genomic_DNA"/>
</dbReference>
<evidence type="ECO:0000313" key="6">
    <source>
        <dbReference type="EMBL" id="KAE9200453.1"/>
    </source>
</evidence>
<dbReference type="EMBL" id="QXGC01001561">
    <property type="protein sequence ID" value="KAE9200453.1"/>
    <property type="molecule type" value="Genomic_DNA"/>
</dbReference>
<proteinExistence type="predicted"/>
<evidence type="ECO:0000313" key="9">
    <source>
        <dbReference type="Proteomes" id="UP000429523"/>
    </source>
</evidence>
<organism evidence="5 10">
    <name type="scientific">Phytophthora fragariae</name>
    <dbReference type="NCBI Taxonomy" id="53985"/>
    <lineage>
        <taxon>Eukaryota</taxon>
        <taxon>Sar</taxon>
        <taxon>Stramenopiles</taxon>
        <taxon>Oomycota</taxon>
        <taxon>Peronosporomycetes</taxon>
        <taxon>Peronosporales</taxon>
        <taxon>Peronosporaceae</taxon>
        <taxon>Phytophthora</taxon>
    </lineage>
</organism>
<dbReference type="Proteomes" id="UP000440367">
    <property type="component" value="Unassembled WGS sequence"/>
</dbReference>
<evidence type="ECO:0000313" key="12">
    <source>
        <dbReference type="Proteomes" id="UP000440367"/>
    </source>
</evidence>
<dbReference type="Proteomes" id="UP000429523">
    <property type="component" value="Unassembled WGS sequence"/>
</dbReference>
<dbReference type="Proteomes" id="UP000433483">
    <property type="component" value="Unassembled WGS sequence"/>
</dbReference>
<reference evidence="9 10" key="1">
    <citation type="submission" date="2018-08" db="EMBL/GenBank/DDBJ databases">
        <title>Genomic investigation of the strawberry pathogen Phytophthora fragariae indicates pathogenicity is determined by transcriptional variation in three key races.</title>
        <authorList>
            <person name="Adams T.M."/>
            <person name="Armitage A.D."/>
            <person name="Sobczyk M.K."/>
            <person name="Bates H.J."/>
            <person name="Dunwell J.M."/>
            <person name="Nellist C.F."/>
            <person name="Harrison R.J."/>
        </authorList>
    </citation>
    <scope>NUCLEOTIDE SEQUENCE [LARGE SCALE GENOMIC DNA]</scope>
    <source>
        <strain evidence="8 11">A4</strain>
        <strain evidence="7 12">BC-1</strain>
        <strain evidence="6 15">BC-23</strain>
        <strain evidence="5 10">NOV-27</strain>
        <strain evidence="3 13">NOV-5</strain>
        <strain evidence="4 14">NOV-71</strain>
        <strain evidence="2 9">NOV-9</strain>
    </source>
</reference>
<gene>
    <name evidence="8" type="ORF">PF001_g27018</name>
    <name evidence="7" type="ORF">PF002_g20969</name>
    <name evidence="6" type="ORF">PF004_g18997</name>
    <name evidence="5" type="ORF">PF005_g20312</name>
    <name evidence="3" type="ORF">PF006_g27078</name>
    <name evidence="4" type="ORF">PF007_g19799</name>
    <name evidence="2" type="ORF">PF009_g20769</name>
</gene>
<dbReference type="Proteomes" id="UP000476176">
    <property type="component" value="Unassembled WGS sequence"/>
</dbReference>
<dbReference type="Proteomes" id="UP000437068">
    <property type="component" value="Unassembled WGS sequence"/>
</dbReference>
<dbReference type="EMBL" id="QXGD01001572">
    <property type="protein sequence ID" value="KAE9203304.1"/>
    <property type="molecule type" value="Genomic_DNA"/>
</dbReference>
<dbReference type="AlphaFoldDB" id="A0A6A3WMR4"/>
<evidence type="ECO:0000313" key="2">
    <source>
        <dbReference type="EMBL" id="KAE8929111.1"/>
    </source>
</evidence>
<sequence>MARNLRRKTGKLQASRHRGSVCLAPGAGRRDVALVAVSSGAARLEVSSLCRWSPGCLFGPLLRATRPQAGPAEQFSELPESSNLSEPLQLASKSDELQRWSRSALEKLLNAR</sequence>
<dbReference type="EMBL" id="QXGA01003587">
    <property type="protein sequence ID" value="KAE9081616.1"/>
    <property type="molecule type" value="Genomic_DNA"/>
</dbReference>
<dbReference type="Proteomes" id="UP000441208">
    <property type="component" value="Unassembled WGS sequence"/>
</dbReference>
<accession>A0A6A3WMR4</accession>
<evidence type="ECO:0000313" key="4">
    <source>
        <dbReference type="EMBL" id="KAE9088908.1"/>
    </source>
</evidence>
<evidence type="ECO:0000313" key="7">
    <source>
        <dbReference type="EMBL" id="KAE9203304.1"/>
    </source>
</evidence>
<feature type="compositionally biased region" description="Low complexity" evidence="1">
    <location>
        <begin position="76"/>
        <end position="90"/>
    </location>
</feature>
<protein>
    <submittedName>
        <fullName evidence="5">Uncharacterized protein</fullName>
    </submittedName>
</protein>
<evidence type="ECO:0000313" key="11">
    <source>
        <dbReference type="Proteomes" id="UP000437068"/>
    </source>
</evidence>
<evidence type="ECO:0000313" key="15">
    <source>
        <dbReference type="Proteomes" id="UP000476176"/>
    </source>
</evidence>
<evidence type="ECO:0000313" key="10">
    <source>
        <dbReference type="Proteomes" id="UP000433483"/>
    </source>
</evidence>
<evidence type="ECO:0000313" key="3">
    <source>
        <dbReference type="EMBL" id="KAE9081616.1"/>
    </source>
</evidence>
<evidence type="ECO:0000313" key="5">
    <source>
        <dbReference type="EMBL" id="KAE9187795.1"/>
    </source>
</evidence>
<evidence type="ECO:0000313" key="8">
    <source>
        <dbReference type="EMBL" id="KAE9274539.1"/>
    </source>
</evidence>
<name>A0A6A3WMR4_9STRA</name>
<feature type="region of interest" description="Disordered" evidence="1">
    <location>
        <begin position="69"/>
        <end position="90"/>
    </location>
</feature>
<keyword evidence="10" id="KW-1185">Reference proteome</keyword>
<evidence type="ECO:0000256" key="1">
    <source>
        <dbReference type="SAM" id="MobiDB-lite"/>
    </source>
</evidence>